<dbReference type="PANTHER" id="PTHR47816:SF5">
    <property type="entry name" value="RIBOSOMAL RNA LARGE SUBUNIT METHYLTRANSFERASE G"/>
    <property type="match status" value="1"/>
</dbReference>
<dbReference type="EMBL" id="VNHW01000009">
    <property type="protein sequence ID" value="TYP86546.1"/>
    <property type="molecule type" value="Genomic_DNA"/>
</dbReference>
<evidence type="ECO:0000256" key="3">
    <source>
        <dbReference type="ARBA" id="ARBA00022603"/>
    </source>
</evidence>
<dbReference type="GO" id="GO:0008757">
    <property type="term" value="F:S-adenosylmethionine-dependent methyltransferase activity"/>
    <property type="evidence" value="ECO:0007669"/>
    <property type="project" value="InterPro"/>
</dbReference>
<dbReference type="RefSeq" id="WP_166533910.1">
    <property type="nucleotide sequence ID" value="NZ_VNHW01000009.1"/>
</dbReference>
<evidence type="ECO:0000313" key="7">
    <source>
        <dbReference type="EMBL" id="TYP86546.1"/>
    </source>
</evidence>
<dbReference type="InterPro" id="IPR007848">
    <property type="entry name" value="Small_mtfrase_dom"/>
</dbReference>
<keyword evidence="4 7" id="KW-0808">Transferase</keyword>
<evidence type="ECO:0000313" key="8">
    <source>
        <dbReference type="Proteomes" id="UP000322499"/>
    </source>
</evidence>
<feature type="domain" description="RlmG N-terminal" evidence="6">
    <location>
        <begin position="10"/>
        <end position="179"/>
    </location>
</feature>
<comment type="caution">
    <text evidence="7">The sequence shown here is derived from an EMBL/GenBank/DDBJ whole genome shotgun (WGS) entry which is preliminary data.</text>
</comment>
<dbReference type="PROSITE" id="PS00092">
    <property type="entry name" value="N6_MTASE"/>
    <property type="match status" value="1"/>
</dbReference>
<dbReference type="CDD" id="cd02440">
    <property type="entry name" value="AdoMet_MTases"/>
    <property type="match status" value="1"/>
</dbReference>
<evidence type="ECO:0000259" key="6">
    <source>
        <dbReference type="Pfam" id="PF26049"/>
    </source>
</evidence>
<evidence type="ECO:0000256" key="2">
    <source>
        <dbReference type="ARBA" id="ARBA00022552"/>
    </source>
</evidence>
<dbReference type="GO" id="GO:0008170">
    <property type="term" value="F:N-methyltransferase activity"/>
    <property type="evidence" value="ECO:0007669"/>
    <property type="project" value="UniProtKB-ARBA"/>
</dbReference>
<dbReference type="PANTHER" id="PTHR47816">
    <property type="entry name" value="RIBOSOMAL RNA SMALL SUBUNIT METHYLTRANSFERASE C"/>
    <property type="match status" value="1"/>
</dbReference>
<feature type="domain" description="Methyltransferase small" evidence="5">
    <location>
        <begin position="199"/>
        <end position="369"/>
    </location>
</feature>
<dbReference type="Pfam" id="PF26049">
    <property type="entry name" value="RLMG_N"/>
    <property type="match status" value="1"/>
</dbReference>
<dbReference type="InterPro" id="IPR029063">
    <property type="entry name" value="SAM-dependent_MTases_sf"/>
</dbReference>
<reference evidence="7 8" key="1">
    <citation type="submission" date="2019-07" db="EMBL/GenBank/DDBJ databases">
        <title>Genomic Encyclopedia of Archaeal and Bacterial Type Strains, Phase II (KMG-II): from individual species to whole genera.</title>
        <authorList>
            <person name="Goeker M."/>
        </authorList>
    </citation>
    <scope>NUCLEOTIDE SEQUENCE [LARGE SCALE GENOMIC DNA]</scope>
    <source>
        <strain evidence="7 8">DSM 46842</strain>
    </source>
</reference>
<dbReference type="InterPro" id="IPR002052">
    <property type="entry name" value="DNA_methylase_N6_adenine_CS"/>
</dbReference>
<dbReference type="GO" id="GO:0006364">
    <property type="term" value="P:rRNA processing"/>
    <property type="evidence" value="ECO:0007669"/>
    <property type="project" value="UniProtKB-KW"/>
</dbReference>
<dbReference type="InterPro" id="IPR058679">
    <property type="entry name" value="RlmG_N"/>
</dbReference>
<name>A0A5S5CUN0_9ACTN</name>
<evidence type="ECO:0000256" key="1">
    <source>
        <dbReference type="ARBA" id="ARBA00022490"/>
    </source>
</evidence>
<protein>
    <submittedName>
        <fullName evidence="7">16S rRNA (Guanine1207-N2)-methyltransferase</fullName>
    </submittedName>
</protein>
<evidence type="ECO:0000259" key="5">
    <source>
        <dbReference type="Pfam" id="PF05175"/>
    </source>
</evidence>
<dbReference type="Pfam" id="PF05175">
    <property type="entry name" value="MTS"/>
    <property type="match status" value="1"/>
</dbReference>
<dbReference type="GO" id="GO:0032259">
    <property type="term" value="P:methylation"/>
    <property type="evidence" value="ECO:0007669"/>
    <property type="project" value="UniProtKB-KW"/>
</dbReference>
<dbReference type="SUPFAM" id="SSF53335">
    <property type="entry name" value="S-adenosyl-L-methionine-dependent methyltransferases"/>
    <property type="match status" value="1"/>
</dbReference>
<organism evidence="7 8">
    <name type="scientific">Blastococcus xanthinilyticus</name>
    <dbReference type="NCBI Taxonomy" id="1564164"/>
    <lineage>
        <taxon>Bacteria</taxon>
        <taxon>Bacillati</taxon>
        <taxon>Actinomycetota</taxon>
        <taxon>Actinomycetes</taxon>
        <taxon>Geodermatophilales</taxon>
        <taxon>Geodermatophilaceae</taxon>
        <taxon>Blastococcus</taxon>
    </lineage>
</organism>
<keyword evidence="8" id="KW-1185">Reference proteome</keyword>
<accession>A0A5S5CUN0</accession>
<evidence type="ECO:0000256" key="4">
    <source>
        <dbReference type="ARBA" id="ARBA00022679"/>
    </source>
</evidence>
<dbReference type="InterPro" id="IPR046977">
    <property type="entry name" value="RsmC/RlmG"/>
</dbReference>
<keyword evidence="2" id="KW-0698">rRNA processing</keyword>
<keyword evidence="3 7" id="KW-0489">Methyltransferase</keyword>
<dbReference type="Proteomes" id="UP000322499">
    <property type="component" value="Unassembled WGS sequence"/>
</dbReference>
<keyword evidence="1" id="KW-0963">Cytoplasm</keyword>
<proteinExistence type="predicted"/>
<dbReference type="AlphaFoldDB" id="A0A5S5CUN0"/>
<gene>
    <name evidence="7" type="ORF">BD833_109151</name>
</gene>
<sequence>MTAADELFARLGRAPDVEAPELVAVDATDRLLLDEAAASLALCGPGEVAVVDDAFGALTLGAVALHGASDVRVAQDLLVGERALARNAERTGLTGTYRTLPLAEVAAGARVVLVQAPKSLDGLREIAESVAAVAAPDVTVLVGGRVKHMTHTMNDVLGDSFADVSATLARQKSRVLVARGPKPGSSSFPRRQEHPDLGLTVCAHGAAFAGTKIDLGTRALLGSLDQMAPDAATALDLGCGTGVLAVLLARARPSLEVVAADQSAAAVASARATAETNGVVDRIRVVRDDAADSLPGASLDLVVCNPPFHVGAAVVTTAADRLFAAARRVLRPGGELWTVYNSALHYKPQLNRVVGPTRLARQDPKFTVTVSTRR</sequence>
<dbReference type="Gene3D" id="3.40.50.150">
    <property type="entry name" value="Vaccinia Virus protein VP39"/>
    <property type="match status" value="2"/>
</dbReference>
<dbReference type="GO" id="GO:0003676">
    <property type="term" value="F:nucleic acid binding"/>
    <property type="evidence" value="ECO:0007669"/>
    <property type="project" value="InterPro"/>
</dbReference>